<keyword evidence="2" id="KW-1185">Reference proteome</keyword>
<name>A0A0A2GT70_9FLAO</name>
<reference evidence="1 2" key="1">
    <citation type="submission" date="2014-10" db="EMBL/GenBank/DDBJ databases">
        <title>Draft genome sequence of the proteorhodopsin-containing marine bacterium Dokdonia donghaensis.</title>
        <authorList>
            <person name="Gomez-Consarnau L."/>
            <person name="Gonzalez J.M."/>
            <person name="Riedel T."/>
            <person name="Jaenicke S."/>
            <person name="Wagner-Doebler I."/>
            <person name="Fuhrman J.A."/>
        </authorList>
    </citation>
    <scope>NUCLEOTIDE SEQUENCE [LARGE SCALE GENOMIC DNA]</scope>
    <source>
        <strain evidence="1 2">DSW-1</strain>
    </source>
</reference>
<gene>
    <name evidence="1" type="ORF">NV36_01810</name>
</gene>
<dbReference type="KEGG" id="ddo:I597_2172"/>
<dbReference type="AlphaFoldDB" id="A0A0A2GT70"/>
<comment type="caution">
    <text evidence="1">The sequence shown here is derived from an EMBL/GenBank/DDBJ whole genome shotgun (WGS) entry which is preliminary data.</text>
</comment>
<accession>A0A0A2GT70</accession>
<evidence type="ECO:0000313" key="2">
    <source>
        <dbReference type="Proteomes" id="UP000030140"/>
    </source>
</evidence>
<sequence>MIRSTIIIILISFLNLSLFAQNNLDFEATFRARSFLHSDRLPFWLHNNTQGLLSENSDYGVSAFAKAEYKLSQDHNLSLGVGGYLANGFENSIRRSDLFLEYENNLIKVIVGSKSLPESELSNSVINNNILFTGNTRALPGLFLSNNKPLKLFKNISFDAEIAHYQFNDDRSVDNARLHYKKVGINWRIRDKSSLHVSLRHYVQWAGTQGDGTKLPGDFNAFFRTFTGANGGDIDNDNEAINALGNHLGTYEVSYLGTYKSIDFKIYHNTLFEDRSGRELNNFPDGVWGVSVFPKTLSFIDNVTYEYIQTVSQSGSPRATEGLNQQSGGDNYFRNSIYGSGWTYEGLILGLPLINPFGNTTTPQNNRVFGHHLGLNGRLSKIHYKLKGTYVENLGRYNRPIEPRQRALYTSMQVQLPLAAYGAVSMYSGADFINNFENTYAIGIGYNFSFD</sequence>
<dbReference type="EMBL" id="JSAQ01000001">
    <property type="protein sequence ID" value="KGO05708.1"/>
    <property type="molecule type" value="Genomic_DNA"/>
</dbReference>
<organism evidence="1 2">
    <name type="scientific">Dokdonia donghaensis DSW-1</name>
    <dbReference type="NCBI Taxonomy" id="1300343"/>
    <lineage>
        <taxon>Bacteria</taxon>
        <taxon>Pseudomonadati</taxon>
        <taxon>Bacteroidota</taxon>
        <taxon>Flavobacteriia</taxon>
        <taxon>Flavobacteriales</taxon>
        <taxon>Flavobacteriaceae</taxon>
        <taxon>Dokdonia</taxon>
    </lineage>
</organism>
<dbReference type="InterPro" id="IPR038636">
    <property type="entry name" value="Wzi_sf"/>
</dbReference>
<dbReference type="Proteomes" id="UP000030140">
    <property type="component" value="Unassembled WGS sequence"/>
</dbReference>
<proteinExistence type="predicted"/>
<dbReference type="Gene3D" id="2.40.160.130">
    <property type="entry name" value="Capsule assembly protein Wzi"/>
    <property type="match status" value="1"/>
</dbReference>
<dbReference type="OrthoDB" id="596512at2"/>
<dbReference type="PATRIC" id="fig|1300343.5.peg.2190"/>
<evidence type="ECO:0000313" key="1">
    <source>
        <dbReference type="EMBL" id="KGO05708.1"/>
    </source>
</evidence>
<dbReference type="RefSeq" id="WP_035324747.1">
    <property type="nucleotide sequence ID" value="NZ_CP015125.1"/>
</dbReference>
<protein>
    <recommendedName>
        <fullName evidence="3">Capsule assembly protein Wzi</fullName>
    </recommendedName>
</protein>
<evidence type="ECO:0008006" key="3">
    <source>
        <dbReference type="Google" id="ProtNLM"/>
    </source>
</evidence>